<keyword evidence="7 9" id="KW-0687">Ribonucleoprotein</keyword>
<dbReference type="GO" id="GO:0005840">
    <property type="term" value="C:ribosome"/>
    <property type="evidence" value="ECO:0007669"/>
    <property type="project" value="UniProtKB-KW"/>
</dbReference>
<reference evidence="13" key="2">
    <citation type="journal article" date="2019" name="Mol. Phylogenet. Evol.">
        <title>Reassessment of the classification of bryopsidales (chlorophyta) based on chloroplast phylogenomic analyses.</title>
        <authorList>
            <person name="Cremen M.C."/>
            <person name="Leliaert F."/>
            <person name="West J."/>
            <person name="Lam D.W."/>
            <person name="Shimada S."/>
            <person name="Lopez-Bautista J.M."/>
            <person name="Verbruggen H."/>
        </authorList>
    </citation>
    <scope>NUCLEOTIDE SEQUENCE</scope>
</reference>
<dbReference type="PROSITE" id="PS00358">
    <property type="entry name" value="RIBOSOMAL_L5"/>
    <property type="match status" value="1"/>
</dbReference>
<evidence type="ECO:0000256" key="5">
    <source>
        <dbReference type="ARBA" id="ARBA00022528"/>
    </source>
</evidence>
<dbReference type="NCBIfam" id="NF000585">
    <property type="entry name" value="PRK00010.1"/>
    <property type="match status" value="1"/>
</dbReference>
<feature type="domain" description="Large ribosomal subunit protein uL5 C-terminal" evidence="12">
    <location>
        <begin position="86"/>
        <end position="179"/>
    </location>
</feature>
<evidence type="ECO:0000256" key="6">
    <source>
        <dbReference type="ARBA" id="ARBA00022980"/>
    </source>
</evidence>
<dbReference type="InterPro" id="IPR020930">
    <property type="entry name" value="Ribosomal_uL5_bac-type"/>
</dbReference>
<dbReference type="FunFam" id="3.30.1440.10:FF:000001">
    <property type="entry name" value="50S ribosomal protein L5"/>
    <property type="match status" value="1"/>
</dbReference>
<feature type="domain" description="Large ribosomal subunit protein uL5 N-terminal" evidence="11">
    <location>
        <begin position="26"/>
        <end position="82"/>
    </location>
</feature>
<reference evidence="13" key="1">
    <citation type="submission" date="2018-07" db="EMBL/GenBank/DDBJ databases">
        <authorList>
            <person name="Quirk P.G."/>
            <person name="Krulwich T.A."/>
        </authorList>
    </citation>
    <scope>NUCLEOTIDE SEQUENCE</scope>
</reference>
<evidence type="ECO:0000256" key="7">
    <source>
        <dbReference type="ARBA" id="ARBA00023274"/>
    </source>
</evidence>
<dbReference type="PIRSF" id="PIRSF002161">
    <property type="entry name" value="Ribosomal_L5"/>
    <property type="match status" value="1"/>
</dbReference>
<dbReference type="GO" id="GO:0006412">
    <property type="term" value="P:translation"/>
    <property type="evidence" value="ECO:0007669"/>
    <property type="project" value="UniProtKB-UniRule"/>
</dbReference>
<evidence type="ECO:0000256" key="1">
    <source>
        <dbReference type="ARBA" id="ARBA00003898"/>
    </source>
</evidence>
<organism evidence="13">
    <name type="scientific">Pedobesia claviformis</name>
    <dbReference type="NCBI Taxonomy" id="2364088"/>
    <lineage>
        <taxon>Eukaryota</taxon>
        <taxon>Viridiplantae</taxon>
        <taxon>Chlorophyta</taxon>
        <taxon>core chlorophytes</taxon>
        <taxon>Ulvophyceae</taxon>
        <taxon>TCBD clade</taxon>
        <taxon>Bryopsidales</taxon>
        <taxon>Bryopsidineae</taxon>
        <taxon>Derbesiaceae</taxon>
        <taxon>Pedobesia</taxon>
    </lineage>
</organism>
<dbReference type="PANTHER" id="PTHR11994">
    <property type="entry name" value="60S RIBOSOMAL PROTEIN L11-RELATED"/>
    <property type="match status" value="1"/>
</dbReference>
<dbReference type="Gene3D" id="3.30.1440.10">
    <property type="match status" value="1"/>
</dbReference>
<dbReference type="InterPro" id="IPR031310">
    <property type="entry name" value="Ribosomal_uL5_N"/>
</dbReference>
<evidence type="ECO:0000256" key="2">
    <source>
        <dbReference type="ARBA" id="ARBA00004229"/>
    </source>
</evidence>
<dbReference type="InterPro" id="IPR022803">
    <property type="entry name" value="Ribosomal_uL5_dom_sf"/>
</dbReference>
<comment type="subcellular location">
    <subcellularLocation>
        <location evidence="2 9">Plastid</location>
        <location evidence="2 9">Chloroplast</location>
    </subcellularLocation>
</comment>
<dbReference type="SUPFAM" id="SSF55282">
    <property type="entry name" value="RL5-like"/>
    <property type="match status" value="1"/>
</dbReference>
<comment type="subunit">
    <text evidence="4 9">Part of the 50S ribosomal subunit; contacts the 5S rRNA.</text>
</comment>
<evidence type="ECO:0000256" key="3">
    <source>
        <dbReference type="ARBA" id="ARBA00008553"/>
    </source>
</evidence>
<dbReference type="GO" id="GO:0019843">
    <property type="term" value="F:rRNA binding"/>
    <property type="evidence" value="ECO:0007669"/>
    <property type="project" value="UniProtKB-UniRule"/>
</dbReference>
<dbReference type="InterPro" id="IPR020929">
    <property type="entry name" value="Ribosomal_uL5_CS"/>
</dbReference>
<keyword evidence="13" id="KW-0934">Plastid</keyword>
<dbReference type="EMBL" id="MH591108">
    <property type="protein sequence ID" value="AYC65301.1"/>
    <property type="molecule type" value="Genomic_DNA"/>
</dbReference>
<dbReference type="GO" id="GO:0009507">
    <property type="term" value="C:chloroplast"/>
    <property type="evidence" value="ECO:0007669"/>
    <property type="project" value="UniProtKB-SubCell"/>
</dbReference>
<evidence type="ECO:0000313" key="13">
    <source>
        <dbReference type="EMBL" id="AYC65301.1"/>
    </source>
</evidence>
<evidence type="ECO:0000259" key="12">
    <source>
        <dbReference type="Pfam" id="PF00673"/>
    </source>
</evidence>
<comment type="function">
    <text evidence="1 9">Binds 5S rRNA, forms part of the central protuberance of the 50S subunit.</text>
</comment>
<keyword evidence="6 9" id="KW-0689">Ribosomal protein</keyword>
<evidence type="ECO:0000256" key="4">
    <source>
        <dbReference type="ARBA" id="ARBA00011505"/>
    </source>
</evidence>
<dbReference type="InterPro" id="IPR002132">
    <property type="entry name" value="Ribosomal_uL5"/>
</dbReference>
<comment type="similarity">
    <text evidence="3 9 10">Belongs to the universal ribosomal protein uL5 family.</text>
</comment>
<name>A0A386B0S8_9CHLO</name>
<keyword evidence="9" id="KW-0699">rRNA-binding</keyword>
<dbReference type="HAMAP" id="MF_01333_B">
    <property type="entry name" value="Ribosomal_uL5_B"/>
    <property type="match status" value="1"/>
</dbReference>
<gene>
    <name evidence="9 13" type="primary">rpl5</name>
</gene>
<dbReference type="Pfam" id="PF00673">
    <property type="entry name" value="Ribosomal_L5_C"/>
    <property type="match status" value="1"/>
</dbReference>
<dbReference type="Pfam" id="PF00281">
    <property type="entry name" value="Ribosomal_L5"/>
    <property type="match status" value="1"/>
</dbReference>
<geneLocation type="chloroplast" evidence="13"/>
<dbReference type="InterPro" id="IPR031309">
    <property type="entry name" value="Ribosomal_uL5_C"/>
</dbReference>
<evidence type="ECO:0000256" key="9">
    <source>
        <dbReference type="HAMAP-Rule" id="MF_01333"/>
    </source>
</evidence>
<evidence type="ECO:0000256" key="8">
    <source>
        <dbReference type="ARBA" id="ARBA00035210"/>
    </source>
</evidence>
<protein>
    <recommendedName>
        <fullName evidence="8 9">Large ribosomal subunit protein uL5c</fullName>
    </recommendedName>
</protein>
<keyword evidence="9" id="KW-0694">RNA-binding</keyword>
<dbReference type="RefSeq" id="YP_009532765.1">
    <property type="nucleotide sequence ID" value="NC_039766.1"/>
</dbReference>
<dbReference type="GO" id="GO:0003735">
    <property type="term" value="F:structural constituent of ribosome"/>
    <property type="evidence" value="ECO:0007669"/>
    <property type="project" value="InterPro"/>
</dbReference>
<keyword evidence="5 13" id="KW-0150">Chloroplast</keyword>
<sequence>MNVHHVLSSQKVCISLLKCKELGYSNIYELPKLKKIVINRGVGDASQTPQILNNLVFELNQISGQKSIITKAKKAISSFKLRPKMPVGIYVTLRGQYMYNFLDRLINLALPRIRDFQGLKITSFDGFGNYTFGLNEQLMFPEMHYDQIDGLRGMDITIVTSAKTDNEAYFLLKQYGFPFKNKS</sequence>
<accession>A0A386B0S8</accession>
<dbReference type="GO" id="GO:1990904">
    <property type="term" value="C:ribonucleoprotein complex"/>
    <property type="evidence" value="ECO:0007669"/>
    <property type="project" value="UniProtKB-KW"/>
</dbReference>
<evidence type="ECO:0000259" key="11">
    <source>
        <dbReference type="Pfam" id="PF00281"/>
    </source>
</evidence>
<dbReference type="GeneID" id="38334313"/>
<proteinExistence type="inferred from homology"/>
<dbReference type="AlphaFoldDB" id="A0A386B0S8"/>
<evidence type="ECO:0000256" key="10">
    <source>
        <dbReference type="RuleBase" id="RU003930"/>
    </source>
</evidence>